<dbReference type="GO" id="GO:0006888">
    <property type="term" value="P:endoplasmic reticulum to Golgi vesicle-mediated transport"/>
    <property type="evidence" value="ECO:0007669"/>
    <property type="project" value="InterPro"/>
</dbReference>
<keyword evidence="5 6" id="KW-0472">Membrane</keyword>
<feature type="compositionally biased region" description="Low complexity" evidence="7">
    <location>
        <begin position="119"/>
        <end position="129"/>
    </location>
</feature>
<proteinExistence type="inferred from homology"/>
<feature type="transmembrane region" description="Helical" evidence="6">
    <location>
        <begin position="309"/>
        <end position="334"/>
    </location>
</feature>
<evidence type="ECO:0000256" key="5">
    <source>
        <dbReference type="ARBA" id="ARBA00023136"/>
    </source>
</evidence>
<dbReference type="GO" id="GO:0005802">
    <property type="term" value="C:trans-Golgi network"/>
    <property type="evidence" value="ECO:0007669"/>
    <property type="project" value="TreeGrafter"/>
</dbReference>
<dbReference type="OrthoDB" id="440385at2759"/>
<dbReference type="InterPro" id="IPR006977">
    <property type="entry name" value="Yip1_dom"/>
</dbReference>
<feature type="compositionally biased region" description="Low complexity" evidence="7">
    <location>
        <begin position="137"/>
        <end position="151"/>
    </location>
</feature>
<dbReference type="GO" id="GO:0000139">
    <property type="term" value="C:Golgi membrane"/>
    <property type="evidence" value="ECO:0007669"/>
    <property type="project" value="UniProtKB-SubCell"/>
</dbReference>
<evidence type="ECO:0000256" key="3">
    <source>
        <dbReference type="ARBA" id="ARBA00022692"/>
    </source>
</evidence>
<feature type="compositionally biased region" description="Low complexity" evidence="7">
    <location>
        <begin position="20"/>
        <end position="84"/>
    </location>
</feature>
<feature type="region of interest" description="Disordered" evidence="7">
    <location>
        <begin position="1"/>
        <end position="216"/>
    </location>
</feature>
<dbReference type="Proteomes" id="UP000241890">
    <property type="component" value="Unassembled WGS sequence"/>
</dbReference>
<dbReference type="InterPro" id="IPR045231">
    <property type="entry name" value="Yip1/4-like"/>
</dbReference>
<accession>A0A2R5GPW4</accession>
<organism evidence="9 10">
    <name type="scientific">Hondaea fermentalgiana</name>
    <dbReference type="NCBI Taxonomy" id="2315210"/>
    <lineage>
        <taxon>Eukaryota</taxon>
        <taxon>Sar</taxon>
        <taxon>Stramenopiles</taxon>
        <taxon>Bigyra</taxon>
        <taxon>Labyrinthulomycetes</taxon>
        <taxon>Thraustochytrida</taxon>
        <taxon>Thraustochytriidae</taxon>
        <taxon>Hondaea</taxon>
    </lineage>
</organism>
<protein>
    <recommendedName>
        <fullName evidence="6">Protein YIPF</fullName>
    </recommendedName>
</protein>
<comment type="caution">
    <text evidence="9">The sequence shown here is derived from an EMBL/GenBank/DDBJ whole genome shotgun (WGS) entry which is preliminary data.</text>
</comment>
<comment type="subcellular location">
    <subcellularLocation>
        <location evidence="6">Golgi apparatus membrane</location>
        <topology evidence="6">Multi-pass membrane protein</topology>
    </subcellularLocation>
    <subcellularLocation>
        <location evidence="1">Membrane</location>
        <topology evidence="1">Multi-pass membrane protein</topology>
    </subcellularLocation>
</comment>
<evidence type="ECO:0000256" key="6">
    <source>
        <dbReference type="RuleBase" id="RU361264"/>
    </source>
</evidence>
<keyword evidence="10" id="KW-1185">Reference proteome</keyword>
<dbReference type="EMBL" id="BEYU01000081">
    <property type="protein sequence ID" value="GBG30663.1"/>
    <property type="molecule type" value="Genomic_DNA"/>
</dbReference>
<comment type="similarity">
    <text evidence="2 6">Belongs to the YIP1 family.</text>
</comment>
<dbReference type="InParanoid" id="A0A2R5GPW4"/>
<sequence>MYGNNNNNNSNSNHGGGYGHYSQQSPYSQGGFGQPGYDQGQQQQPPSQQQYGGNSYDNNNNHNHNSYDYGSHQQQQDSWQSQPQTFSHVQVPAGAAPSEDEWFSTAASSAPPPGGSGSGSMPHGSSGNSAFGGQAYTSTGFNMSSSSGSASGPPPPSSVTGTSGFGGSSSSSSSSSKGFGAASAADGSSAMPQYTSHGFGAPPPEPEVVPGGPVNYEDEPPLLEELGINFDHIRTKTIAVIVPTKTIEPEILADADMAGPLVFALVQGFCLMLSGKLFFGYVFGFGVMGCLFIYVVINLMNHAGNTVIDIYRVCSVLGYCLLPIVLLSAVTILFDLREASTIGTPLTLIAILWCTQTATRFFEAATQMSEQRFLIAYPVFLLYACFALITVF</sequence>
<evidence type="ECO:0000256" key="7">
    <source>
        <dbReference type="SAM" id="MobiDB-lite"/>
    </source>
</evidence>
<dbReference type="PANTHER" id="PTHR21236:SF2">
    <property type="entry name" value="PROTEIN YIPF"/>
    <property type="match status" value="1"/>
</dbReference>
<evidence type="ECO:0000313" key="9">
    <source>
        <dbReference type="EMBL" id="GBG30663.1"/>
    </source>
</evidence>
<evidence type="ECO:0000256" key="4">
    <source>
        <dbReference type="ARBA" id="ARBA00022989"/>
    </source>
</evidence>
<name>A0A2R5GPW4_9STRA</name>
<gene>
    <name evidence="9" type="ORF">FCC1311_068832</name>
</gene>
<feature type="compositionally biased region" description="Low complexity" evidence="7">
    <location>
        <begin position="158"/>
        <end position="190"/>
    </location>
</feature>
<dbReference type="PANTHER" id="PTHR21236">
    <property type="entry name" value="GOLGI MEMBRANE PROTEIN YIP1"/>
    <property type="match status" value="1"/>
</dbReference>
<evidence type="ECO:0000313" key="10">
    <source>
        <dbReference type="Proteomes" id="UP000241890"/>
    </source>
</evidence>
<evidence type="ECO:0000256" key="1">
    <source>
        <dbReference type="ARBA" id="ARBA00004141"/>
    </source>
</evidence>
<feature type="transmembrane region" description="Helical" evidence="6">
    <location>
        <begin position="278"/>
        <end position="297"/>
    </location>
</feature>
<keyword evidence="3 6" id="KW-0812">Transmembrane</keyword>
<comment type="caution">
    <text evidence="6">Lacks conserved residue(s) required for the propagation of feature annotation.</text>
</comment>
<dbReference type="Pfam" id="PF04893">
    <property type="entry name" value="Yip1"/>
    <property type="match status" value="1"/>
</dbReference>
<reference evidence="9 10" key="1">
    <citation type="submission" date="2017-12" db="EMBL/GenBank/DDBJ databases">
        <title>Sequencing, de novo assembly and annotation of complete genome of a new Thraustochytrid species, strain FCC1311.</title>
        <authorList>
            <person name="Sedici K."/>
            <person name="Godart F."/>
            <person name="Aiese Cigliano R."/>
            <person name="Sanseverino W."/>
            <person name="Barakat M."/>
            <person name="Ortet P."/>
            <person name="Marechal E."/>
            <person name="Cagnac O."/>
            <person name="Amato A."/>
        </authorList>
    </citation>
    <scope>NUCLEOTIDE SEQUENCE [LARGE SCALE GENOMIC DNA]</scope>
</reference>
<keyword evidence="4 6" id="KW-1133">Transmembrane helix</keyword>
<evidence type="ECO:0000259" key="8">
    <source>
        <dbReference type="Pfam" id="PF04893"/>
    </source>
</evidence>
<feature type="domain" description="Yip1" evidence="8">
    <location>
        <begin position="254"/>
        <end position="389"/>
    </location>
</feature>
<dbReference type="AlphaFoldDB" id="A0A2R5GPW4"/>
<dbReference type="GO" id="GO:0048280">
    <property type="term" value="P:vesicle fusion with Golgi apparatus"/>
    <property type="evidence" value="ECO:0007669"/>
    <property type="project" value="TreeGrafter"/>
</dbReference>
<evidence type="ECO:0000256" key="2">
    <source>
        <dbReference type="ARBA" id="ARBA00010596"/>
    </source>
</evidence>
<feature type="transmembrane region" description="Helical" evidence="6">
    <location>
        <begin position="374"/>
        <end position="391"/>
    </location>
</feature>
<feature type="transmembrane region" description="Helical" evidence="6">
    <location>
        <begin position="340"/>
        <end position="362"/>
    </location>
</feature>
<feature type="compositionally biased region" description="Low complexity" evidence="7">
    <location>
        <begin position="1"/>
        <end position="13"/>
    </location>
</feature>